<comment type="subcellular location">
    <subcellularLocation>
        <location evidence="1">Membrane</location>
    </subcellularLocation>
</comment>
<dbReference type="GO" id="GO:0005886">
    <property type="term" value="C:plasma membrane"/>
    <property type="evidence" value="ECO:0007669"/>
    <property type="project" value="InterPro"/>
</dbReference>
<evidence type="ECO:0000256" key="1">
    <source>
        <dbReference type="ARBA" id="ARBA00004370"/>
    </source>
</evidence>
<name>A0A0E3SBD5_9EURY</name>
<dbReference type="Proteomes" id="UP000033101">
    <property type="component" value="Chromosome"/>
</dbReference>
<organism evidence="3 4">
    <name type="scientific">Methanosarcina horonobensis HB-1 = JCM 15518</name>
    <dbReference type="NCBI Taxonomy" id="1434110"/>
    <lineage>
        <taxon>Archaea</taxon>
        <taxon>Methanobacteriati</taxon>
        <taxon>Methanobacteriota</taxon>
        <taxon>Stenosarchaea group</taxon>
        <taxon>Methanomicrobia</taxon>
        <taxon>Methanosarcinales</taxon>
        <taxon>Methanosarcinaceae</taxon>
        <taxon>Methanosarcina</taxon>
    </lineage>
</organism>
<evidence type="ECO:0000313" key="3">
    <source>
        <dbReference type="EMBL" id="AKB77087.1"/>
    </source>
</evidence>
<dbReference type="PATRIC" id="fig|1434110.4.peg.731"/>
<dbReference type="GO" id="GO:0017004">
    <property type="term" value="P:cytochrome complex assembly"/>
    <property type="evidence" value="ECO:0007669"/>
    <property type="project" value="InterPro"/>
</dbReference>
<dbReference type="GeneID" id="24829745"/>
<dbReference type="SUPFAM" id="SSF82093">
    <property type="entry name" value="Heme chaperone CcmE"/>
    <property type="match status" value="1"/>
</dbReference>
<dbReference type="RefSeq" id="WP_048137312.1">
    <property type="nucleotide sequence ID" value="NZ_BBCW01000054.1"/>
</dbReference>
<keyword evidence="2" id="KW-0472">Membrane</keyword>
<evidence type="ECO:0000256" key="2">
    <source>
        <dbReference type="ARBA" id="ARBA00023136"/>
    </source>
</evidence>
<dbReference type="GO" id="GO:0020037">
    <property type="term" value="F:heme binding"/>
    <property type="evidence" value="ECO:0007669"/>
    <property type="project" value="InterPro"/>
</dbReference>
<accession>A0A0E3SBD5</accession>
<dbReference type="HOGENOM" id="CLU_079503_3_1_2"/>
<sequence length="126" mass="13456">MNKKKKSLLAVAFIAGVFLVGLYGVDSSNGYITVSELLSDPQDYAGENINAVGILEAGSLEKAPGITSFELKDENDENLKIHVNYVGDLPFNHAEGKQVTVSGTMVSESTLEANKIVTGCPSKYTE</sequence>
<dbReference type="Gene3D" id="2.40.50.140">
    <property type="entry name" value="Nucleic acid-binding proteins"/>
    <property type="match status" value="1"/>
</dbReference>
<dbReference type="EMBL" id="CP009516">
    <property type="protein sequence ID" value="AKB77087.1"/>
    <property type="molecule type" value="Genomic_DNA"/>
</dbReference>
<dbReference type="InterPro" id="IPR012340">
    <property type="entry name" value="NA-bd_OB-fold"/>
</dbReference>
<dbReference type="InterPro" id="IPR036127">
    <property type="entry name" value="CcmE-like_sf"/>
</dbReference>
<evidence type="ECO:0008006" key="5">
    <source>
        <dbReference type="Google" id="ProtNLM"/>
    </source>
</evidence>
<keyword evidence="4" id="KW-1185">Reference proteome</keyword>
<dbReference type="GO" id="GO:0017003">
    <property type="term" value="P:protein-heme linkage"/>
    <property type="evidence" value="ECO:0007669"/>
    <property type="project" value="InterPro"/>
</dbReference>
<reference evidence="3 4" key="1">
    <citation type="submission" date="2014-07" db="EMBL/GenBank/DDBJ databases">
        <title>Methanogenic archaea and the global carbon cycle.</title>
        <authorList>
            <person name="Henriksen J.R."/>
            <person name="Luke J."/>
            <person name="Reinhart S."/>
            <person name="Benedict M.N."/>
            <person name="Youngblut N.D."/>
            <person name="Metcalf M.E."/>
            <person name="Whitaker R.J."/>
            <person name="Metcalf W.W."/>
        </authorList>
    </citation>
    <scope>NUCLEOTIDE SEQUENCE [LARGE SCALE GENOMIC DNA]</scope>
    <source>
        <strain evidence="3 4">HB-1</strain>
    </source>
</reference>
<dbReference type="KEGG" id="mhor:MSHOH_0604"/>
<dbReference type="Pfam" id="PF03100">
    <property type="entry name" value="CcmE"/>
    <property type="match status" value="1"/>
</dbReference>
<evidence type="ECO:0000313" key="4">
    <source>
        <dbReference type="Proteomes" id="UP000033101"/>
    </source>
</evidence>
<gene>
    <name evidence="3" type="ORF">MSHOH_0604</name>
</gene>
<dbReference type="InterPro" id="IPR004329">
    <property type="entry name" value="CcmE"/>
</dbReference>
<protein>
    <recommendedName>
        <fullName evidence="5">Cytochrome c-type biogenesis protein CcmE, heme chaperone</fullName>
    </recommendedName>
</protein>
<dbReference type="OrthoDB" id="120603at2157"/>
<dbReference type="AlphaFoldDB" id="A0A0E3SBD5"/>
<proteinExistence type="predicted"/>
<dbReference type="STRING" id="1434110.MSHOH_0604"/>